<reference evidence="4 5" key="1">
    <citation type="submission" date="2024-01" db="EMBL/GenBank/DDBJ databases">
        <title>Unpublished Manusciprt.</title>
        <authorList>
            <person name="Duman M."/>
            <person name="Valdes E.G."/>
            <person name="Ajmi N."/>
            <person name="Altun S."/>
            <person name="Saticioglu I.B."/>
        </authorList>
    </citation>
    <scope>NUCLEOTIDE SEQUENCE [LARGE SCALE GENOMIC DNA]</scope>
    <source>
        <strain evidence="4 5">120P</strain>
    </source>
</reference>
<protein>
    <submittedName>
        <fullName evidence="4">GNAT family N-acetyltransferase</fullName>
    </submittedName>
</protein>
<dbReference type="Pfam" id="PF13508">
    <property type="entry name" value="Acetyltransf_7"/>
    <property type="match status" value="1"/>
</dbReference>
<evidence type="ECO:0000256" key="2">
    <source>
        <dbReference type="ARBA" id="ARBA00023315"/>
    </source>
</evidence>
<organism evidence="4 5">
    <name type="scientific">Pseudomonas auratipiscis</name>
    <dbReference type="NCBI Taxonomy" id="3115853"/>
    <lineage>
        <taxon>Bacteria</taxon>
        <taxon>Pseudomonadati</taxon>
        <taxon>Pseudomonadota</taxon>
        <taxon>Gammaproteobacteria</taxon>
        <taxon>Pseudomonadales</taxon>
        <taxon>Pseudomonadaceae</taxon>
        <taxon>Pseudomonas</taxon>
    </lineage>
</organism>
<dbReference type="InterPro" id="IPR050832">
    <property type="entry name" value="Bact_Acetyltransf"/>
</dbReference>
<name>A0AB35X2M7_9PSED</name>
<dbReference type="InterPro" id="IPR000182">
    <property type="entry name" value="GNAT_dom"/>
</dbReference>
<evidence type="ECO:0000259" key="3">
    <source>
        <dbReference type="PROSITE" id="PS51186"/>
    </source>
</evidence>
<dbReference type="CDD" id="cd04301">
    <property type="entry name" value="NAT_SF"/>
    <property type="match status" value="1"/>
</dbReference>
<evidence type="ECO:0000313" key="4">
    <source>
        <dbReference type="EMBL" id="MEE1869465.1"/>
    </source>
</evidence>
<dbReference type="InterPro" id="IPR016181">
    <property type="entry name" value="Acyl_CoA_acyltransferase"/>
</dbReference>
<keyword evidence="1" id="KW-0808">Transferase</keyword>
<dbReference type="SUPFAM" id="SSF55729">
    <property type="entry name" value="Acyl-CoA N-acyltransferases (Nat)"/>
    <property type="match status" value="1"/>
</dbReference>
<accession>A0AB35X2M7</accession>
<evidence type="ECO:0000256" key="1">
    <source>
        <dbReference type="ARBA" id="ARBA00022679"/>
    </source>
</evidence>
<comment type="caution">
    <text evidence="4">The sequence shown here is derived from an EMBL/GenBank/DDBJ whole genome shotgun (WGS) entry which is preliminary data.</text>
</comment>
<dbReference type="RefSeq" id="WP_330080754.1">
    <property type="nucleotide sequence ID" value="NZ_JAZDCU010000010.1"/>
</dbReference>
<dbReference type="Proteomes" id="UP001307839">
    <property type="component" value="Unassembled WGS sequence"/>
</dbReference>
<dbReference type="AlphaFoldDB" id="A0AB35X2M7"/>
<dbReference type="EMBL" id="JAZDQP010000021">
    <property type="protein sequence ID" value="MEE1869465.1"/>
    <property type="molecule type" value="Genomic_DNA"/>
</dbReference>
<dbReference type="PANTHER" id="PTHR43877">
    <property type="entry name" value="AMINOALKYLPHOSPHONATE N-ACETYLTRANSFERASE-RELATED-RELATED"/>
    <property type="match status" value="1"/>
</dbReference>
<keyword evidence="2" id="KW-0012">Acyltransferase</keyword>
<keyword evidence="5" id="KW-1185">Reference proteome</keyword>
<sequence>MNAAHLNRVTHESFTHYRNGLVTLLLDAVRHGASVGFLEHIDAQQANSYLDEVKQRMISGELLLWVVSNNQEVLGSVQLGLCQKLNGLNRAEVQKLLVHNSARRRGLGQQLMQALEASARQKQRGLLYLDTEAGSGAEAFYQSLGYTKAGEIPQYACSPDGTYRPTALYYKLL</sequence>
<dbReference type="Gene3D" id="3.40.630.30">
    <property type="match status" value="1"/>
</dbReference>
<dbReference type="GO" id="GO:0016747">
    <property type="term" value="F:acyltransferase activity, transferring groups other than amino-acyl groups"/>
    <property type="evidence" value="ECO:0007669"/>
    <property type="project" value="InterPro"/>
</dbReference>
<dbReference type="PROSITE" id="PS51186">
    <property type="entry name" value="GNAT"/>
    <property type="match status" value="1"/>
</dbReference>
<gene>
    <name evidence="4" type="ORF">V0R53_24060</name>
</gene>
<proteinExistence type="predicted"/>
<evidence type="ECO:0000313" key="5">
    <source>
        <dbReference type="Proteomes" id="UP001307839"/>
    </source>
</evidence>
<feature type="domain" description="N-acetyltransferase" evidence="3">
    <location>
        <begin position="24"/>
        <end position="173"/>
    </location>
</feature>